<reference evidence="1" key="2">
    <citation type="journal article" date="2016" name="Fungal Biol.">
        <title>Ochratoxin A production by Penicillium thymicola.</title>
        <authorList>
            <person name="Nguyen H.D.T."/>
            <person name="McMullin D.R."/>
            <person name="Ponomareva E."/>
            <person name="Riley R."/>
            <person name="Pomraning K.R."/>
            <person name="Baker S.E."/>
            <person name="Seifert K.A."/>
        </authorList>
    </citation>
    <scope>NUCLEOTIDE SEQUENCE</scope>
    <source>
        <strain evidence="1">DAOM 180753</strain>
    </source>
</reference>
<sequence>MWNVIKAKRQLKLTVGVIKSRTSRTSRTLEVHVTVDNASDFLSIACPFFSSLPAIFPYSWDFTSIDKLSPFIS</sequence>
<gene>
    <name evidence="1" type="ORF">VN97_g5834</name>
</gene>
<proteinExistence type="predicted"/>
<organism evidence="1 2">
    <name type="scientific">Penicillium thymicola</name>
    <dbReference type="NCBI Taxonomy" id="293382"/>
    <lineage>
        <taxon>Eukaryota</taxon>
        <taxon>Fungi</taxon>
        <taxon>Dikarya</taxon>
        <taxon>Ascomycota</taxon>
        <taxon>Pezizomycotina</taxon>
        <taxon>Eurotiomycetes</taxon>
        <taxon>Eurotiomycetidae</taxon>
        <taxon>Eurotiales</taxon>
        <taxon>Aspergillaceae</taxon>
        <taxon>Penicillium</taxon>
    </lineage>
</organism>
<reference evidence="1" key="1">
    <citation type="submission" date="2015-06" db="EMBL/GenBank/DDBJ databases">
        <authorList>
            <person name="Nguyen H."/>
        </authorList>
    </citation>
    <scope>NUCLEOTIDE SEQUENCE</scope>
    <source>
        <strain evidence="1">DAOM 180753</strain>
    </source>
</reference>
<accession>A0AAI9X813</accession>
<dbReference type="Proteomes" id="UP001227192">
    <property type="component" value="Unassembled WGS sequence"/>
</dbReference>
<keyword evidence="2" id="KW-1185">Reference proteome</keyword>
<name>A0AAI9X813_PENTH</name>
<protein>
    <submittedName>
        <fullName evidence="1">Uncharacterized protein</fullName>
    </submittedName>
</protein>
<evidence type="ECO:0000313" key="1">
    <source>
        <dbReference type="EMBL" id="KAJ9487466.1"/>
    </source>
</evidence>
<dbReference type="AlphaFoldDB" id="A0AAI9X813"/>
<evidence type="ECO:0000313" key="2">
    <source>
        <dbReference type="Proteomes" id="UP001227192"/>
    </source>
</evidence>
<comment type="caution">
    <text evidence="1">The sequence shown here is derived from an EMBL/GenBank/DDBJ whole genome shotgun (WGS) entry which is preliminary data.</text>
</comment>
<dbReference type="EMBL" id="LACB01000158">
    <property type="protein sequence ID" value="KAJ9487466.1"/>
    <property type="molecule type" value="Genomic_DNA"/>
</dbReference>